<dbReference type="SUPFAM" id="SSF53474">
    <property type="entry name" value="alpha/beta-Hydrolases"/>
    <property type="match status" value="1"/>
</dbReference>
<keyword evidence="2" id="KW-0378">Hydrolase</keyword>
<evidence type="ECO:0000313" key="2">
    <source>
        <dbReference type="EMBL" id="SDX65438.1"/>
    </source>
</evidence>
<dbReference type="OrthoDB" id="9764953at2"/>
<evidence type="ECO:0000313" key="3">
    <source>
        <dbReference type="Proteomes" id="UP000199675"/>
    </source>
</evidence>
<dbReference type="GO" id="GO:0016787">
    <property type="term" value="F:hydrolase activity"/>
    <property type="evidence" value="ECO:0007669"/>
    <property type="project" value="UniProtKB-KW"/>
</dbReference>
<dbReference type="STRING" id="488533.SAMN04487960_11279"/>
<dbReference type="RefSeq" id="WP_091817291.1">
    <property type="nucleotide sequence ID" value="NZ_FNNE01000012.1"/>
</dbReference>
<dbReference type="Proteomes" id="UP000199675">
    <property type="component" value="Unassembled WGS sequence"/>
</dbReference>
<gene>
    <name evidence="2" type="ORF">SAMN04487960_11279</name>
</gene>
<accession>A0A1H3DH42</accession>
<dbReference type="AlphaFoldDB" id="A0A1H3DH42"/>
<reference evidence="2 3" key="1">
    <citation type="submission" date="2016-10" db="EMBL/GenBank/DDBJ databases">
        <authorList>
            <person name="de Groot N.N."/>
        </authorList>
    </citation>
    <scope>NUCLEOTIDE SEQUENCE [LARGE SCALE GENOMIC DNA]</scope>
    <source>
        <strain evidence="2 3">CGMCC 1.7059</strain>
    </source>
</reference>
<dbReference type="InterPro" id="IPR029058">
    <property type="entry name" value="AB_hydrolase_fold"/>
</dbReference>
<dbReference type="InterPro" id="IPR050955">
    <property type="entry name" value="Plant_Biomass_Hydrol_Est"/>
</dbReference>
<organism evidence="2 3">
    <name type="scientific">Marinobacter mobilis</name>
    <dbReference type="NCBI Taxonomy" id="488533"/>
    <lineage>
        <taxon>Bacteria</taxon>
        <taxon>Pseudomonadati</taxon>
        <taxon>Pseudomonadota</taxon>
        <taxon>Gammaproteobacteria</taxon>
        <taxon>Pseudomonadales</taxon>
        <taxon>Marinobacteraceae</taxon>
        <taxon>Marinobacter</taxon>
    </lineage>
</organism>
<dbReference type="PANTHER" id="PTHR43037">
    <property type="entry name" value="UNNAMED PRODUCT-RELATED"/>
    <property type="match status" value="1"/>
</dbReference>
<dbReference type="PROSITE" id="PS51257">
    <property type="entry name" value="PROKAR_LIPOPROTEIN"/>
    <property type="match status" value="1"/>
</dbReference>
<dbReference type="Pfam" id="PF00756">
    <property type="entry name" value="Esterase"/>
    <property type="match status" value="1"/>
</dbReference>
<sequence>MQKNNKAVLSLLTLLLTACGGGGDPEPVVASDVHTNVTEDTPPVTSSLVSHQCFRDSWVAGTTELCLGTLTYYDYIYDDYGADSGLVSMTPSLLNILNRGGNAGVPVANTPGLLSPAAGDQRYPEGLKNTADLVRLSLAIKQNRLLITAELNTMFNPDDAILGIAIDSDPHSVTGGGHWGRIDVRSDGWDQVFFTDVGDPGTNIMSLNLPVPEGEQWRIQAAIAKADGTVMNVAFRGTDEEASADGAVNQALPASGNFWEDRQASVLAGGDISEFGAAVTVEDLRRRVTRIAEAPTGFQQRVYTSNYSLGEGIAIPGITGRDGGGFFCGQSFNYLGKYQPYGVYVPDGIETAQSSPGLMVVMHGCEANHASQINQPNMQRQFGDELGRILVTPLGRGPYGFYTGISERDVLDVMADIEGVYDIDPDKVFASGYSMGGFGALHMATHYPDRFAGMVGWVAHTGDLMNRPSVQPLVDELLDPALESLLRPVLASILGSIADPQVGTENVIDYLANLQHVPSAYLYAAADELVPIHESLAVAQRLALAEEVDYHFYLHPLAEHLTLLMLDEWGKEAQLSADWRRVTTPNRVSYLFDPRFNYPDLGIVHDKAYWISDLRARNASQALVDLSAAGCGGQKRSFATGTDQGATPLPWAGSYRHVQTETQLAPALTLSGVLTNVASAALDLAPICFEGMAVHYDIDSDGPATLALSDGRIVELVAGKNQGIF</sequence>
<proteinExistence type="predicted"/>
<keyword evidence="3" id="KW-1185">Reference proteome</keyword>
<dbReference type="PANTHER" id="PTHR43037:SF4">
    <property type="entry name" value="PEPTIDASE S9 PROLYL OLIGOPEPTIDASE CATALYTIC DOMAIN-CONTAINING PROTEIN"/>
    <property type="match status" value="1"/>
</dbReference>
<dbReference type="Gene3D" id="3.40.50.1820">
    <property type="entry name" value="alpha/beta hydrolase"/>
    <property type="match status" value="1"/>
</dbReference>
<dbReference type="EMBL" id="FNNE01000012">
    <property type="protein sequence ID" value="SDX65438.1"/>
    <property type="molecule type" value="Genomic_DNA"/>
</dbReference>
<evidence type="ECO:0000256" key="1">
    <source>
        <dbReference type="ARBA" id="ARBA00022729"/>
    </source>
</evidence>
<dbReference type="InterPro" id="IPR000801">
    <property type="entry name" value="Esterase-like"/>
</dbReference>
<protein>
    <submittedName>
        <fullName evidence="2">Alpha/beta hydrolase family protein</fullName>
    </submittedName>
</protein>
<keyword evidence="1" id="KW-0732">Signal</keyword>
<name>A0A1H3DH42_9GAMM</name>